<protein>
    <submittedName>
        <fullName evidence="1">Uncharacterized protein</fullName>
    </submittedName>
</protein>
<reference evidence="1" key="1">
    <citation type="submission" date="2019-11" db="EMBL/GenBank/DDBJ databases">
        <authorList>
            <person name="Feng L."/>
        </authorList>
    </citation>
    <scope>NUCLEOTIDE SEQUENCE</scope>
    <source>
        <strain evidence="1">BgluceraseaLFYP119</strain>
    </source>
</reference>
<evidence type="ECO:0000313" key="1">
    <source>
        <dbReference type="EMBL" id="VYT33396.1"/>
    </source>
</evidence>
<dbReference type="RefSeq" id="WP_156355503.1">
    <property type="nucleotide sequence ID" value="NZ_CACRST010000031.1"/>
</dbReference>
<proteinExistence type="predicted"/>
<dbReference type="Pfam" id="PF19499">
    <property type="entry name" value="DUF6034"/>
    <property type="match status" value="1"/>
</dbReference>
<organism evidence="1">
    <name type="scientific">Blautia glucerasea</name>
    <dbReference type="NCBI Taxonomy" id="536633"/>
    <lineage>
        <taxon>Bacteria</taxon>
        <taxon>Bacillati</taxon>
        <taxon>Bacillota</taxon>
        <taxon>Clostridia</taxon>
        <taxon>Lachnospirales</taxon>
        <taxon>Lachnospiraceae</taxon>
        <taxon>Blautia</taxon>
    </lineage>
</organism>
<dbReference type="AlphaFoldDB" id="A0A6N2W1S4"/>
<accession>A0A6N2W1S4</accession>
<dbReference type="InterPro" id="IPR046098">
    <property type="entry name" value="DUF6034"/>
</dbReference>
<gene>
    <name evidence="1" type="ORF">BGLFYP119_00266</name>
</gene>
<name>A0A6N2W1S4_9FIRM</name>
<sequence>MKKRIVTAILVMMTEMVFLTGCAETPESSLVKKKGNIKEILYEEEAEEQENTEVLSGKNIRETVGAPETYHSETADTTGNLKIVTDAKVEIPDTDHVSVIEVTQHPFGQEQMDLITDTFFKNAKIYTSHSYYTRTKDVVQKELTWWKANLAKGNLDPNGLGKDENGNYYLDINQTIEDLEKEYETAPETRTLKEVKPQFGLKGEEGDYTMDDYFVGVAVTEDGNAFNYSMNSYGAAPMSVEIRNQSRYEKESIINEFMHWDGYDYYSKLAGSSQWVDTEWIPTEEELKEEIGISLEEAKALADEKVKELQIPDMELGDWEYGLCLYQKGSGEDQKLVLTDTGYILHYTRKLGEIPITYTEEQGGELYGSDMGTESESWLYEKLDFCVTDEGIDDVQLIDQYDIGKTKTENVKLKSFDEIMDIYEKMMLIKNADYMENAKELTYKIDRIVFGYTRIYEPKSDSRSGVLVPAWDFFGSYEGTYKEGAEWETGSENFLYAPQYESYLTINAIDGSVIDRGLGY</sequence>
<dbReference type="EMBL" id="CACRST010000031">
    <property type="protein sequence ID" value="VYT33396.1"/>
    <property type="molecule type" value="Genomic_DNA"/>
</dbReference>